<dbReference type="Gene3D" id="1.10.10.10">
    <property type="entry name" value="Winged helix-like DNA-binding domain superfamily/Winged helix DNA-binding domain"/>
    <property type="match status" value="1"/>
</dbReference>
<dbReference type="EMBL" id="CP089291">
    <property type="protein sequence ID" value="UOF90583.1"/>
    <property type="molecule type" value="Genomic_DNA"/>
</dbReference>
<comment type="similarity">
    <text evidence="1">Belongs to the LysR transcriptional regulatory family.</text>
</comment>
<dbReference type="SUPFAM" id="SSF53850">
    <property type="entry name" value="Periplasmic binding protein-like II"/>
    <property type="match status" value="1"/>
</dbReference>
<evidence type="ECO:0000313" key="7">
    <source>
        <dbReference type="Proteomes" id="UP000830167"/>
    </source>
</evidence>
<dbReference type="InterPro" id="IPR036390">
    <property type="entry name" value="WH_DNA-bd_sf"/>
</dbReference>
<dbReference type="Proteomes" id="UP000830167">
    <property type="component" value="Chromosome"/>
</dbReference>
<evidence type="ECO:0000256" key="4">
    <source>
        <dbReference type="ARBA" id="ARBA00023163"/>
    </source>
</evidence>
<evidence type="ECO:0000259" key="5">
    <source>
        <dbReference type="PROSITE" id="PS50931"/>
    </source>
</evidence>
<dbReference type="PANTHER" id="PTHR30346:SF28">
    <property type="entry name" value="HTH-TYPE TRANSCRIPTIONAL REGULATOR CYNR"/>
    <property type="match status" value="1"/>
</dbReference>
<protein>
    <submittedName>
        <fullName evidence="6">LysR family transcriptional regulator</fullName>
    </submittedName>
</protein>
<sequence length="294" mass="32413">MELRQLLYALKVAEHRSFSKAAESLHIAQPSLSQQVAKLEQGLGVQLFDRTNTPLEPTYAGERFVLHAAQVLDKVEQIQSEMRDLADMKNGRLILGSLPMTGSHVLPAVLSIFCDKYPGIEVVLIEETTAVLEELTAKGKTDLALLTLPVEQSQLDWIPLVDEAICLAVPAKHRLAKEGQVDVKELKDESFIFLKKGQGFRQISHDICTQAGFEPHVIFESSNIDTVQSLVGAGMGIAFVPEMVKKQGSGDPLLPHYLALLPEKPTRTLICAYKKGRYLSKAAQAFVEILTKSI</sequence>
<evidence type="ECO:0000256" key="1">
    <source>
        <dbReference type="ARBA" id="ARBA00009437"/>
    </source>
</evidence>
<accession>A0ABY4CJ85</accession>
<dbReference type="SUPFAM" id="SSF46785">
    <property type="entry name" value="Winged helix' DNA-binding domain"/>
    <property type="match status" value="1"/>
</dbReference>
<proteinExistence type="inferred from homology"/>
<feature type="domain" description="HTH lysR-type" evidence="5">
    <location>
        <begin position="1"/>
        <end position="58"/>
    </location>
</feature>
<evidence type="ECO:0000256" key="3">
    <source>
        <dbReference type="ARBA" id="ARBA00023125"/>
    </source>
</evidence>
<dbReference type="PRINTS" id="PR00039">
    <property type="entry name" value="HTHLYSR"/>
</dbReference>
<dbReference type="InterPro" id="IPR005119">
    <property type="entry name" value="LysR_subst-bd"/>
</dbReference>
<keyword evidence="2" id="KW-0805">Transcription regulation</keyword>
<dbReference type="Gene3D" id="3.40.190.290">
    <property type="match status" value="1"/>
</dbReference>
<reference evidence="6" key="1">
    <citation type="submission" date="2021-12" db="EMBL/GenBank/DDBJ databases">
        <title>Alicyclobacillaceae gen. nov., sp. nov., isolated from chalcocite enrichment system.</title>
        <authorList>
            <person name="Jiang Z."/>
        </authorList>
    </citation>
    <scope>NUCLEOTIDE SEQUENCE</scope>
    <source>
        <strain evidence="6">MYW30-H2</strain>
    </source>
</reference>
<gene>
    <name evidence="6" type="ORF">LSG31_22465</name>
</gene>
<dbReference type="PROSITE" id="PS50931">
    <property type="entry name" value="HTH_LYSR"/>
    <property type="match status" value="1"/>
</dbReference>
<dbReference type="Pfam" id="PF00126">
    <property type="entry name" value="HTH_1"/>
    <property type="match status" value="1"/>
</dbReference>
<keyword evidence="4" id="KW-0804">Transcription</keyword>
<dbReference type="InterPro" id="IPR000847">
    <property type="entry name" value="LysR_HTH_N"/>
</dbReference>
<evidence type="ECO:0000256" key="2">
    <source>
        <dbReference type="ARBA" id="ARBA00023015"/>
    </source>
</evidence>
<dbReference type="RefSeq" id="WP_347437282.1">
    <property type="nucleotide sequence ID" value="NZ_CP089291.1"/>
</dbReference>
<keyword evidence="3" id="KW-0238">DNA-binding</keyword>
<name>A0ABY4CJ85_9BACL</name>
<dbReference type="Pfam" id="PF03466">
    <property type="entry name" value="LysR_substrate"/>
    <property type="match status" value="1"/>
</dbReference>
<keyword evidence="7" id="KW-1185">Reference proteome</keyword>
<organism evidence="6 7">
    <name type="scientific">Fodinisporobacter ferrooxydans</name>
    <dbReference type="NCBI Taxonomy" id="2901836"/>
    <lineage>
        <taxon>Bacteria</taxon>
        <taxon>Bacillati</taxon>
        <taxon>Bacillota</taxon>
        <taxon>Bacilli</taxon>
        <taxon>Bacillales</taxon>
        <taxon>Alicyclobacillaceae</taxon>
        <taxon>Fodinisporobacter</taxon>
    </lineage>
</organism>
<dbReference type="PANTHER" id="PTHR30346">
    <property type="entry name" value="TRANSCRIPTIONAL DUAL REGULATOR HCAR-RELATED"/>
    <property type="match status" value="1"/>
</dbReference>
<evidence type="ECO:0000313" key="6">
    <source>
        <dbReference type="EMBL" id="UOF90583.1"/>
    </source>
</evidence>
<dbReference type="InterPro" id="IPR036388">
    <property type="entry name" value="WH-like_DNA-bd_sf"/>
</dbReference>
<dbReference type="CDD" id="cd05466">
    <property type="entry name" value="PBP2_LTTR_substrate"/>
    <property type="match status" value="1"/>
</dbReference>